<sequence>MSDEMIKITPKSVDGMINVRRTDRKKTDNSNKKQISKKQSIKPVFFYENIMALILAPLKSMN</sequence>
<reference evidence="2 3" key="1">
    <citation type="submission" date="2024-03" db="EMBL/GenBank/DDBJ databases">
        <title>Analysis of soft rot Pectobacteriaceae population diversity in US potato growing regions between 2016 and 2022.</title>
        <authorList>
            <person name="Ma X."/>
            <person name="Zhang X."/>
            <person name="Stodghill P."/>
            <person name="Rioux R."/>
            <person name="Babler B."/>
            <person name="Shrestha S."/>
            <person name="Babler B."/>
            <person name="Rivedal H."/>
            <person name="Frost K."/>
            <person name="Hao J."/>
            <person name="Secor G."/>
            <person name="Swingle B."/>
        </authorList>
    </citation>
    <scope>NUCLEOTIDE SEQUENCE [LARGE SCALE GENOMIC DNA]</scope>
    <source>
        <strain evidence="2 3">SR64</strain>
    </source>
</reference>
<organism evidence="2 3">
    <name type="scientific">Dickeya chrysanthemi</name>
    <name type="common">Pectobacterium chrysanthemi</name>
    <name type="synonym">Erwinia chrysanthemi</name>
    <dbReference type="NCBI Taxonomy" id="556"/>
    <lineage>
        <taxon>Bacteria</taxon>
        <taxon>Pseudomonadati</taxon>
        <taxon>Pseudomonadota</taxon>
        <taxon>Gammaproteobacteria</taxon>
        <taxon>Enterobacterales</taxon>
        <taxon>Pectobacteriaceae</taxon>
        <taxon>Dickeya</taxon>
    </lineage>
</organism>
<dbReference type="RefSeq" id="WP_336728808.1">
    <property type="nucleotide sequence ID" value="NZ_JBBBOO010000001.1"/>
</dbReference>
<dbReference type="Proteomes" id="UP001359469">
    <property type="component" value="Unassembled WGS sequence"/>
</dbReference>
<proteinExistence type="predicted"/>
<comment type="caution">
    <text evidence="2">The sequence shown here is derived from an EMBL/GenBank/DDBJ whole genome shotgun (WGS) entry which is preliminary data.</text>
</comment>
<evidence type="ECO:0000256" key="1">
    <source>
        <dbReference type="SAM" id="MobiDB-lite"/>
    </source>
</evidence>
<protein>
    <submittedName>
        <fullName evidence="2">Uncharacterized protein</fullName>
    </submittedName>
</protein>
<accession>A0ABU8JH99</accession>
<evidence type="ECO:0000313" key="3">
    <source>
        <dbReference type="Proteomes" id="UP001359469"/>
    </source>
</evidence>
<evidence type="ECO:0000313" key="2">
    <source>
        <dbReference type="EMBL" id="MEI7062343.1"/>
    </source>
</evidence>
<keyword evidence="3" id="KW-1185">Reference proteome</keyword>
<gene>
    <name evidence="2" type="ORF">WCU84_01405</name>
</gene>
<dbReference type="EMBL" id="JBBBOO010000001">
    <property type="protein sequence ID" value="MEI7062343.1"/>
    <property type="molecule type" value="Genomic_DNA"/>
</dbReference>
<name>A0ABU8JH99_DICCH</name>
<feature type="region of interest" description="Disordered" evidence="1">
    <location>
        <begin position="16"/>
        <end position="37"/>
    </location>
</feature>